<evidence type="ECO:0000256" key="1">
    <source>
        <dbReference type="SAM" id="Phobius"/>
    </source>
</evidence>
<evidence type="ECO:0000313" key="2">
    <source>
        <dbReference type="EMBL" id="CAL1266244.1"/>
    </source>
</evidence>
<sequence length="260" mass="29550">MVIFTCIFVFLTVVLSGLCTIFLTFSLLSNEWETVTYKVEGVEELAKLKNHTLQWLPQELGRLEIPADQVDIESKLKTKKTVVVYLVPAFGGVNNLCPNITDAAKFLIKKDGYDFDECISYLSNEKILSRDSWLDRMRNLAMSCAMVCLILLTFSAPLGILGLFKKQISTIMVTGVMYILAGVFGIFNLVFMHFKRVKPDGFYTSTTLDHNLPEEYMKQRIFTVGWPPTAEWAGLILCLLASLFWLLLAKIYRFQILSPT</sequence>
<evidence type="ECO:0000313" key="3">
    <source>
        <dbReference type="Proteomes" id="UP001497382"/>
    </source>
</evidence>
<reference evidence="2 3" key="1">
    <citation type="submission" date="2024-04" db="EMBL/GenBank/DDBJ databases">
        <authorList>
            <person name="Rising A."/>
            <person name="Reimegard J."/>
            <person name="Sonavane S."/>
            <person name="Akerstrom W."/>
            <person name="Nylinder S."/>
            <person name="Hedman E."/>
            <person name="Kallberg Y."/>
        </authorList>
    </citation>
    <scope>NUCLEOTIDE SEQUENCE [LARGE SCALE GENOMIC DNA]</scope>
</reference>
<organism evidence="2 3">
    <name type="scientific">Larinioides sclopetarius</name>
    <dbReference type="NCBI Taxonomy" id="280406"/>
    <lineage>
        <taxon>Eukaryota</taxon>
        <taxon>Metazoa</taxon>
        <taxon>Ecdysozoa</taxon>
        <taxon>Arthropoda</taxon>
        <taxon>Chelicerata</taxon>
        <taxon>Arachnida</taxon>
        <taxon>Araneae</taxon>
        <taxon>Araneomorphae</taxon>
        <taxon>Entelegynae</taxon>
        <taxon>Araneoidea</taxon>
        <taxon>Araneidae</taxon>
        <taxon>Larinioides</taxon>
    </lineage>
</organism>
<dbReference type="EMBL" id="CAXIEN010000022">
    <property type="protein sequence ID" value="CAL1266244.1"/>
    <property type="molecule type" value="Genomic_DNA"/>
</dbReference>
<proteinExistence type="predicted"/>
<name>A0AAV1Z7G1_9ARAC</name>
<feature type="transmembrane region" description="Helical" evidence="1">
    <location>
        <begin position="232"/>
        <end position="252"/>
    </location>
</feature>
<protein>
    <submittedName>
        <fullName evidence="2">Uncharacterized protein</fullName>
    </submittedName>
</protein>
<feature type="transmembrane region" description="Helical" evidence="1">
    <location>
        <begin position="176"/>
        <end position="194"/>
    </location>
</feature>
<keyword evidence="1" id="KW-0472">Membrane</keyword>
<keyword evidence="3" id="KW-1185">Reference proteome</keyword>
<dbReference type="Proteomes" id="UP001497382">
    <property type="component" value="Unassembled WGS sequence"/>
</dbReference>
<dbReference type="Gene3D" id="1.20.140.150">
    <property type="match status" value="1"/>
</dbReference>
<gene>
    <name evidence="2" type="ORF">LARSCL_LOCUS2988</name>
</gene>
<keyword evidence="1" id="KW-0812">Transmembrane</keyword>
<accession>A0AAV1Z7G1</accession>
<comment type="caution">
    <text evidence="2">The sequence shown here is derived from an EMBL/GenBank/DDBJ whole genome shotgun (WGS) entry which is preliminary data.</text>
</comment>
<keyword evidence="1" id="KW-1133">Transmembrane helix</keyword>
<feature type="transmembrane region" description="Helical" evidence="1">
    <location>
        <begin position="140"/>
        <end position="164"/>
    </location>
</feature>
<dbReference type="AlphaFoldDB" id="A0AAV1Z7G1"/>
<feature type="transmembrane region" description="Helical" evidence="1">
    <location>
        <begin position="7"/>
        <end position="28"/>
    </location>
</feature>